<evidence type="ECO:0000256" key="9">
    <source>
        <dbReference type="ARBA" id="ARBA00023002"/>
    </source>
</evidence>
<keyword evidence="12 13" id="KW-0472">Membrane</keyword>
<evidence type="ECO:0000256" key="5">
    <source>
        <dbReference type="ARBA" id="ARBA00022617"/>
    </source>
</evidence>
<dbReference type="PANTHER" id="PTHR24305">
    <property type="entry name" value="CYTOCHROME P450"/>
    <property type="match status" value="1"/>
</dbReference>
<evidence type="ECO:0000313" key="15">
    <source>
        <dbReference type="Proteomes" id="UP001498398"/>
    </source>
</evidence>
<protein>
    <recommendedName>
        <fullName evidence="16">Cytochrome P450</fullName>
    </recommendedName>
</protein>
<evidence type="ECO:0000256" key="2">
    <source>
        <dbReference type="ARBA" id="ARBA00004370"/>
    </source>
</evidence>
<comment type="pathway">
    <text evidence="3">Secondary metabolite biosynthesis; terpenoid biosynthesis.</text>
</comment>
<evidence type="ECO:0000256" key="6">
    <source>
        <dbReference type="ARBA" id="ARBA00022692"/>
    </source>
</evidence>
<keyword evidence="11" id="KW-0503">Monooxygenase</keyword>
<dbReference type="InterPro" id="IPR036396">
    <property type="entry name" value="Cyt_P450_sf"/>
</dbReference>
<evidence type="ECO:0000313" key="14">
    <source>
        <dbReference type="EMBL" id="KAK7460594.1"/>
    </source>
</evidence>
<proteinExistence type="inferred from homology"/>
<organism evidence="14 15">
    <name type="scientific">Marasmiellus scandens</name>
    <dbReference type="NCBI Taxonomy" id="2682957"/>
    <lineage>
        <taxon>Eukaryota</taxon>
        <taxon>Fungi</taxon>
        <taxon>Dikarya</taxon>
        <taxon>Basidiomycota</taxon>
        <taxon>Agaricomycotina</taxon>
        <taxon>Agaricomycetes</taxon>
        <taxon>Agaricomycetidae</taxon>
        <taxon>Agaricales</taxon>
        <taxon>Marasmiineae</taxon>
        <taxon>Omphalotaceae</taxon>
        <taxon>Marasmiellus</taxon>
    </lineage>
</organism>
<keyword evidence="7" id="KW-0479">Metal-binding</keyword>
<keyword evidence="8 13" id="KW-1133">Transmembrane helix</keyword>
<evidence type="ECO:0000256" key="4">
    <source>
        <dbReference type="ARBA" id="ARBA00010617"/>
    </source>
</evidence>
<accession>A0ABR1JHM3</accession>
<keyword evidence="9" id="KW-0560">Oxidoreductase</keyword>
<dbReference type="PRINTS" id="PR00385">
    <property type="entry name" value="P450"/>
</dbReference>
<comment type="caution">
    <text evidence="14">The sequence shown here is derived from an EMBL/GenBank/DDBJ whole genome shotgun (WGS) entry which is preliminary data.</text>
</comment>
<keyword evidence="5" id="KW-0349">Heme</keyword>
<keyword evidence="6 13" id="KW-0812">Transmembrane</keyword>
<dbReference type="PRINTS" id="PR00465">
    <property type="entry name" value="EP450IV"/>
</dbReference>
<keyword evidence="15" id="KW-1185">Reference proteome</keyword>
<dbReference type="InterPro" id="IPR001128">
    <property type="entry name" value="Cyt_P450"/>
</dbReference>
<comment type="subcellular location">
    <subcellularLocation>
        <location evidence="2">Membrane</location>
    </subcellularLocation>
</comment>
<feature type="transmembrane region" description="Helical" evidence="13">
    <location>
        <begin position="20"/>
        <end position="37"/>
    </location>
</feature>
<keyword evidence="10" id="KW-0408">Iron</keyword>
<evidence type="ECO:0000256" key="12">
    <source>
        <dbReference type="ARBA" id="ARBA00023136"/>
    </source>
</evidence>
<evidence type="ECO:0008006" key="16">
    <source>
        <dbReference type="Google" id="ProtNLM"/>
    </source>
</evidence>
<evidence type="ECO:0000256" key="1">
    <source>
        <dbReference type="ARBA" id="ARBA00001971"/>
    </source>
</evidence>
<reference evidence="14 15" key="1">
    <citation type="submission" date="2024-01" db="EMBL/GenBank/DDBJ databases">
        <title>A draft genome for the cacao thread blight pathogen Marasmiellus scandens.</title>
        <authorList>
            <person name="Baruah I.K."/>
            <person name="Leung J."/>
            <person name="Bukari Y."/>
            <person name="Amoako-Attah I."/>
            <person name="Meinhardt L.W."/>
            <person name="Bailey B.A."/>
            <person name="Cohen S.P."/>
        </authorList>
    </citation>
    <scope>NUCLEOTIDE SEQUENCE [LARGE SCALE GENOMIC DNA]</scope>
    <source>
        <strain evidence="14 15">GH-19</strain>
    </source>
</reference>
<evidence type="ECO:0000256" key="13">
    <source>
        <dbReference type="SAM" id="Phobius"/>
    </source>
</evidence>
<name>A0ABR1JHM3_9AGAR</name>
<dbReference type="InterPro" id="IPR050121">
    <property type="entry name" value="Cytochrome_P450_monoxygenase"/>
</dbReference>
<dbReference type="SUPFAM" id="SSF48264">
    <property type="entry name" value="Cytochrome P450"/>
    <property type="match status" value="1"/>
</dbReference>
<dbReference type="Proteomes" id="UP001498398">
    <property type="component" value="Unassembled WGS sequence"/>
</dbReference>
<comment type="similarity">
    <text evidence="4">Belongs to the cytochrome P450 family.</text>
</comment>
<dbReference type="Pfam" id="PF00067">
    <property type="entry name" value="p450"/>
    <property type="match status" value="1"/>
</dbReference>
<evidence type="ECO:0000256" key="11">
    <source>
        <dbReference type="ARBA" id="ARBA00023033"/>
    </source>
</evidence>
<gene>
    <name evidence="14" type="ORF">VKT23_009314</name>
</gene>
<dbReference type="InterPro" id="IPR002403">
    <property type="entry name" value="Cyt_P450_E_grp-IV"/>
</dbReference>
<dbReference type="EMBL" id="JBANRG010000015">
    <property type="protein sequence ID" value="KAK7460594.1"/>
    <property type="molecule type" value="Genomic_DNA"/>
</dbReference>
<evidence type="ECO:0000256" key="7">
    <source>
        <dbReference type="ARBA" id="ARBA00022723"/>
    </source>
</evidence>
<dbReference type="Gene3D" id="1.10.630.10">
    <property type="entry name" value="Cytochrome P450"/>
    <property type="match status" value="1"/>
</dbReference>
<comment type="cofactor">
    <cofactor evidence="1">
        <name>heme</name>
        <dbReference type="ChEBI" id="CHEBI:30413"/>
    </cofactor>
</comment>
<dbReference type="PANTHER" id="PTHR24305:SF166">
    <property type="entry name" value="CYTOCHROME P450 12A4, MITOCHONDRIAL-RELATED"/>
    <property type="match status" value="1"/>
</dbReference>
<sequence>MHPIRETANNQDQVNELEMSSILLGLFVAVVFIAIRSRSRQPIDILKHIPGPLSTSFLAGNILEISSTFTGIQNASLRWRRMFHDAPVLRIKGPLFSGYGYLISDPAALWKIYDPNSAFCRPPSMKAIGEKILGAGGIILAEGDAHYRIKRIMQPGFTANRVKNFFPRFRSGSQALVFAWREAAGTKGSAVVDVFDWLGASSLDMIGLAAFGRSLGAVAKMSSGSVSCLDSESFYSDLAEVYKSLLDAMGGEETAGAVLLRYAPSWLMSMVTFALRVSPIKNELLSKADEALVSAQAAAAALIAERKKTLQLLTDEEDDLLSLILKANADSEAKLQLTDSELVAQIITLFFAGHGSSAAFLSWALYHLAQDIPLQDRLREEVMAQAVRFEDAEERRDLSIFSETEMPLFDAFFKEIMRYYPVVHNNERMSTKEETILPLSKPMTLTTGVTVNQISIPKGTIIYADMVSYNFDKMIWGDDAEEFNIDRWLKMGEKQQASKKFAPSVYAGLFNFIAGVKTCLGWRFLLLESQVFVFDLIRHFKFYPDPSGKDIRKRMQMVMVPVTEKDGEVVLKMPLRLEPIVD</sequence>
<evidence type="ECO:0000256" key="10">
    <source>
        <dbReference type="ARBA" id="ARBA00023004"/>
    </source>
</evidence>
<evidence type="ECO:0000256" key="3">
    <source>
        <dbReference type="ARBA" id="ARBA00004721"/>
    </source>
</evidence>
<evidence type="ECO:0000256" key="8">
    <source>
        <dbReference type="ARBA" id="ARBA00022989"/>
    </source>
</evidence>